<dbReference type="RefSeq" id="WP_343808371.1">
    <property type="nucleotide sequence ID" value="NZ_BAAADE010000019.1"/>
</dbReference>
<dbReference type="Proteomes" id="UP001424441">
    <property type="component" value="Unassembled WGS sequence"/>
</dbReference>
<keyword evidence="7" id="KW-1185">Reference proteome</keyword>
<feature type="domain" description="Solute-binding protein family 5" evidence="5">
    <location>
        <begin position="102"/>
        <end position="499"/>
    </location>
</feature>
<proteinExistence type="inferred from homology"/>
<dbReference type="PANTHER" id="PTHR30290:SF65">
    <property type="entry name" value="MONOACYL PHOSPHATIDYLINOSITOL TETRAMANNOSIDE-BINDING PROTEIN LPQW-RELATED"/>
    <property type="match status" value="1"/>
</dbReference>
<protein>
    <submittedName>
        <fullName evidence="6">Peptide ABC transporter substrate-binding protein</fullName>
    </submittedName>
</protein>
<keyword evidence="3" id="KW-0574">Periplasm</keyword>
<evidence type="ECO:0000313" key="6">
    <source>
        <dbReference type="EMBL" id="GAA0615787.1"/>
    </source>
</evidence>
<reference evidence="6 7" key="1">
    <citation type="journal article" date="2019" name="Int. J. Syst. Evol. Microbiol.">
        <title>The Global Catalogue of Microorganisms (GCM) 10K type strain sequencing project: providing services to taxonomists for standard genome sequencing and annotation.</title>
        <authorList>
            <consortium name="The Broad Institute Genomics Platform"/>
            <consortium name="The Broad Institute Genome Sequencing Center for Infectious Disease"/>
            <person name="Wu L."/>
            <person name="Ma J."/>
        </authorList>
    </citation>
    <scope>NUCLEOTIDE SEQUENCE [LARGE SCALE GENOMIC DNA]</scope>
    <source>
        <strain evidence="6 7">JCM 15115</strain>
    </source>
</reference>
<comment type="caution">
    <text evidence="6">The sequence shown here is derived from an EMBL/GenBank/DDBJ whole genome shotgun (WGS) entry which is preliminary data.</text>
</comment>
<dbReference type="CDD" id="cd08513">
    <property type="entry name" value="PBP2_thermophilic_Hb8_like"/>
    <property type="match status" value="1"/>
</dbReference>
<accession>A0ABN1GPH3</accession>
<organism evidence="6 7">
    <name type="scientific">Paenochrobactrum glaciei</name>
    <dbReference type="NCBI Taxonomy" id="486407"/>
    <lineage>
        <taxon>Bacteria</taxon>
        <taxon>Pseudomonadati</taxon>
        <taxon>Pseudomonadota</taxon>
        <taxon>Alphaproteobacteria</taxon>
        <taxon>Hyphomicrobiales</taxon>
        <taxon>Brucellaceae</taxon>
        <taxon>Paenochrobactrum</taxon>
    </lineage>
</organism>
<evidence type="ECO:0000259" key="5">
    <source>
        <dbReference type="Pfam" id="PF00496"/>
    </source>
</evidence>
<evidence type="ECO:0000256" key="4">
    <source>
        <dbReference type="SAM" id="Phobius"/>
    </source>
</evidence>
<dbReference type="InterPro" id="IPR000914">
    <property type="entry name" value="SBP_5_dom"/>
</dbReference>
<dbReference type="Pfam" id="PF00496">
    <property type="entry name" value="SBP_bac_5"/>
    <property type="match status" value="1"/>
</dbReference>
<comment type="subcellular location">
    <subcellularLocation>
        <location evidence="1">Periplasm</location>
    </subcellularLocation>
</comment>
<dbReference type="Gene3D" id="3.40.190.10">
    <property type="entry name" value="Periplasmic binding protein-like II"/>
    <property type="match status" value="1"/>
</dbReference>
<dbReference type="Gene3D" id="3.10.105.10">
    <property type="entry name" value="Dipeptide-binding Protein, Domain 3"/>
    <property type="match status" value="1"/>
</dbReference>
<evidence type="ECO:0000256" key="1">
    <source>
        <dbReference type="ARBA" id="ARBA00004418"/>
    </source>
</evidence>
<dbReference type="InterPro" id="IPR030678">
    <property type="entry name" value="Peptide/Ni-bd"/>
</dbReference>
<comment type="similarity">
    <text evidence="2">Belongs to the bacterial solute-binding protein 5 family.</text>
</comment>
<keyword evidence="4" id="KW-0472">Membrane</keyword>
<keyword evidence="4" id="KW-1133">Transmembrane helix</keyword>
<feature type="transmembrane region" description="Helical" evidence="4">
    <location>
        <begin position="21"/>
        <end position="45"/>
    </location>
</feature>
<sequence>MKRYVESVREGKLARRDFIKMLVACGLTVPVAGHILANAGIAMAASQSSYLPTKRGGGGTLKLLWWQGPTLLNPHHALGTKDQDGARLFYEPLAAWDPEGNLVPFLAAEIPSVENGSVDKDGKFVIWKLKQGVKWHDGQSFTADDCVFNWQYASNPDVAAMTSGAYAGLKVSKIDDHTIRIDFDNPTPFWADAFVGTRGMLIPKHHYEKYNGANAGEAPANLSPVGTGPYIFEFFSPGDVVKGRLNPDYHEDNRPYFDAVEMKGGGDAVSAARAVLQAGEYDFAWNVQVEDALLKRLEAGGKGTSEIVPSGDVEIIQLNMTDPTKQVDGERSSIEAPHPFLSDLNVRKAINLLVDRDALEKHIYGRSGPVAKNMLNNLPRFESQNTMHEFSIEKAIALLEEAGWKIGADGIRKKDGVKLKLVFQTSTNAPRQKTQAIIKQAFQKAGIETELKSIAGSVFFSSDVGNPDTYGKFYADMQMYTTTMPQPDPKDIMLQFLSNEVSSKTNKWQGRNICRWRNEEYDKLYAQSQSEIDPIKRANMFIRMNDLVVNDVVIIPLVCRNKVASVINGLYAPLSGWDSNLWILKDWYRTS</sequence>
<dbReference type="PIRSF" id="PIRSF002741">
    <property type="entry name" value="MppA"/>
    <property type="match status" value="1"/>
</dbReference>
<dbReference type="PANTHER" id="PTHR30290">
    <property type="entry name" value="PERIPLASMIC BINDING COMPONENT OF ABC TRANSPORTER"/>
    <property type="match status" value="1"/>
</dbReference>
<dbReference type="InterPro" id="IPR039424">
    <property type="entry name" value="SBP_5"/>
</dbReference>
<keyword evidence="4" id="KW-0812">Transmembrane</keyword>
<dbReference type="PROSITE" id="PS51318">
    <property type="entry name" value="TAT"/>
    <property type="match status" value="1"/>
</dbReference>
<evidence type="ECO:0000256" key="2">
    <source>
        <dbReference type="ARBA" id="ARBA00005695"/>
    </source>
</evidence>
<gene>
    <name evidence="6" type="ORF">GCM10008943_33440</name>
</gene>
<dbReference type="EMBL" id="BAAADE010000019">
    <property type="protein sequence ID" value="GAA0615787.1"/>
    <property type="molecule type" value="Genomic_DNA"/>
</dbReference>
<dbReference type="InterPro" id="IPR006311">
    <property type="entry name" value="TAT_signal"/>
</dbReference>
<dbReference type="SUPFAM" id="SSF53850">
    <property type="entry name" value="Periplasmic binding protein-like II"/>
    <property type="match status" value="1"/>
</dbReference>
<name>A0ABN1GPH3_9HYPH</name>
<evidence type="ECO:0000313" key="7">
    <source>
        <dbReference type="Proteomes" id="UP001424441"/>
    </source>
</evidence>
<evidence type="ECO:0000256" key="3">
    <source>
        <dbReference type="ARBA" id="ARBA00022764"/>
    </source>
</evidence>